<proteinExistence type="predicted"/>
<dbReference type="Proteomes" id="UP001189624">
    <property type="component" value="Chromosome 6"/>
</dbReference>
<accession>A0AA86VK62</accession>
<feature type="compositionally biased region" description="Polar residues" evidence="1">
    <location>
        <begin position="229"/>
        <end position="238"/>
    </location>
</feature>
<feature type="compositionally biased region" description="Polar residues" evidence="1">
    <location>
        <begin position="178"/>
        <end position="197"/>
    </location>
</feature>
<evidence type="ECO:0000313" key="2">
    <source>
        <dbReference type="EMBL" id="CAJ1962662.1"/>
    </source>
</evidence>
<dbReference type="AlphaFoldDB" id="A0AA86VK62"/>
<gene>
    <name evidence="2" type="ORF">AYBTSS11_LOCUS19367</name>
</gene>
<organism evidence="2 3">
    <name type="scientific">Sphenostylis stenocarpa</name>
    <dbReference type="NCBI Taxonomy" id="92480"/>
    <lineage>
        <taxon>Eukaryota</taxon>
        <taxon>Viridiplantae</taxon>
        <taxon>Streptophyta</taxon>
        <taxon>Embryophyta</taxon>
        <taxon>Tracheophyta</taxon>
        <taxon>Spermatophyta</taxon>
        <taxon>Magnoliopsida</taxon>
        <taxon>eudicotyledons</taxon>
        <taxon>Gunneridae</taxon>
        <taxon>Pentapetalae</taxon>
        <taxon>rosids</taxon>
        <taxon>fabids</taxon>
        <taxon>Fabales</taxon>
        <taxon>Fabaceae</taxon>
        <taxon>Papilionoideae</taxon>
        <taxon>50 kb inversion clade</taxon>
        <taxon>NPAAA clade</taxon>
        <taxon>indigoferoid/millettioid clade</taxon>
        <taxon>Phaseoleae</taxon>
        <taxon>Sphenostylis</taxon>
    </lineage>
</organism>
<keyword evidence="3" id="KW-1185">Reference proteome</keyword>
<dbReference type="PANTHER" id="PTHR34570:SF7">
    <property type="entry name" value="GENOME ASSEMBLY, CHROMOSOME: A08"/>
    <property type="match status" value="1"/>
</dbReference>
<evidence type="ECO:0000256" key="1">
    <source>
        <dbReference type="SAM" id="MobiDB-lite"/>
    </source>
</evidence>
<reference evidence="2" key="1">
    <citation type="submission" date="2023-10" db="EMBL/GenBank/DDBJ databases">
        <authorList>
            <person name="Domelevo Entfellner J.-B."/>
        </authorList>
    </citation>
    <scope>NUCLEOTIDE SEQUENCE</scope>
</reference>
<dbReference type="PANTHER" id="PTHR34570">
    <property type="entry name" value="OS03G0593100 PROTEIN"/>
    <property type="match status" value="1"/>
</dbReference>
<dbReference type="Gramene" id="rna-AYBTSS11_LOCUS19367">
    <property type="protein sequence ID" value="CAJ1962662.1"/>
    <property type="gene ID" value="gene-AYBTSS11_LOCUS19367"/>
</dbReference>
<sequence>MGSNVAIKHCAEAEAEAGWLAGMVRPFSLLDSEAQVIAVTTRQYSEALYQIVGSVKCSPLTCFASPTSYACINAFASSYRKKGKICLCLLPPHTQAKNSTSLIPSYTSAYNNISHSTIAISCYHVSLTHSLVIMGRESHDPTSFHSSIALLQERFRQLQRVKEMREERELQKMLNEPKQFSSNTTLTYHNSNNSSILSHPDSIMPSRSPPHVSLSLWPTSQSKQEDYRSAQTPVSMNHAHSQSLQVSWKNVYDCDSGTDSGVDTSLHL</sequence>
<dbReference type="EMBL" id="OY731403">
    <property type="protein sequence ID" value="CAJ1962662.1"/>
    <property type="molecule type" value="Genomic_DNA"/>
</dbReference>
<protein>
    <submittedName>
        <fullName evidence="2">Uncharacterized protein</fullName>
    </submittedName>
</protein>
<name>A0AA86VK62_9FABA</name>
<feature type="region of interest" description="Disordered" evidence="1">
    <location>
        <begin position="171"/>
        <end position="238"/>
    </location>
</feature>
<evidence type="ECO:0000313" key="3">
    <source>
        <dbReference type="Proteomes" id="UP001189624"/>
    </source>
</evidence>